<organism evidence="2 4">
    <name type="scientific">Caproicibacter fermentans</name>
    <dbReference type="NCBI Taxonomy" id="2576756"/>
    <lineage>
        <taxon>Bacteria</taxon>
        <taxon>Bacillati</taxon>
        <taxon>Bacillota</taxon>
        <taxon>Clostridia</taxon>
        <taxon>Eubacteriales</taxon>
        <taxon>Acutalibacteraceae</taxon>
        <taxon>Caproicibacter</taxon>
    </lineage>
</organism>
<dbReference type="EMBL" id="CP060286">
    <property type="protein sequence ID" value="QNK42358.1"/>
    <property type="molecule type" value="Genomic_DNA"/>
</dbReference>
<evidence type="ECO:0000313" key="4">
    <source>
        <dbReference type="Proteomes" id="UP000469440"/>
    </source>
</evidence>
<evidence type="ECO:0000313" key="3">
    <source>
        <dbReference type="EMBL" id="QNK42358.1"/>
    </source>
</evidence>
<proteinExistence type="predicted"/>
<keyword evidence="4" id="KW-1185">Reference proteome</keyword>
<accession>A0A6N8HW29</accession>
<accession>A0A7G8TFG7</accession>
<gene>
    <name evidence="2" type="ORF">CAFE_04250</name>
    <name evidence="3" type="ORF">HCR03_09190</name>
</gene>
<dbReference type="KEGG" id="cfem:HCR03_09190"/>
<protein>
    <submittedName>
        <fullName evidence="2">Uncharacterized protein</fullName>
    </submittedName>
</protein>
<feature type="compositionally biased region" description="Basic and acidic residues" evidence="1">
    <location>
        <begin position="116"/>
        <end position="141"/>
    </location>
</feature>
<dbReference type="Proteomes" id="UP000469440">
    <property type="component" value="Unassembled WGS sequence"/>
</dbReference>
<reference evidence="2 4" key="1">
    <citation type="submission" date="2019-09" db="EMBL/GenBank/DDBJ databases">
        <title>Genome sequence of Clostridium sp. EA1.</title>
        <authorList>
            <person name="Poehlein A."/>
            <person name="Bengelsdorf F.R."/>
            <person name="Daniel R."/>
        </authorList>
    </citation>
    <scope>NUCLEOTIDE SEQUENCE [LARGE SCALE GENOMIC DNA]</scope>
    <source>
        <strain evidence="2 4">EA1</strain>
    </source>
</reference>
<reference evidence="3 5" key="2">
    <citation type="submission" date="2020-08" db="EMBL/GenBank/DDBJ databases">
        <title>The isolate Caproiciproducens sp. 7D4C2 produces n-caproate at mildly acidic conditions from hexoses: genome and rBOX comparison with related strains and chain-elongating bacteria.</title>
        <authorList>
            <person name="Esquivel-Elizondo S."/>
            <person name="Bagci C."/>
            <person name="Temovska M."/>
            <person name="Jeon B.S."/>
            <person name="Bessarab I."/>
            <person name="Williams R.B.H."/>
            <person name="Huson D.H."/>
            <person name="Angenent L.T."/>
        </authorList>
    </citation>
    <scope>NUCLEOTIDE SEQUENCE [LARGE SCALE GENOMIC DNA]</scope>
    <source>
        <strain evidence="3 5">7D4C2</strain>
    </source>
</reference>
<evidence type="ECO:0000256" key="1">
    <source>
        <dbReference type="SAM" id="MobiDB-lite"/>
    </source>
</evidence>
<feature type="region of interest" description="Disordered" evidence="1">
    <location>
        <begin position="114"/>
        <end position="150"/>
    </location>
</feature>
<dbReference type="AlphaFoldDB" id="A0A6N8HW29"/>
<dbReference type="Proteomes" id="UP000515909">
    <property type="component" value="Chromosome"/>
</dbReference>
<dbReference type="EMBL" id="VWXL01000014">
    <property type="protein sequence ID" value="MVB09760.1"/>
    <property type="molecule type" value="Genomic_DNA"/>
</dbReference>
<name>A0A6N8HW29_9FIRM</name>
<evidence type="ECO:0000313" key="5">
    <source>
        <dbReference type="Proteomes" id="UP000515909"/>
    </source>
</evidence>
<evidence type="ECO:0000313" key="2">
    <source>
        <dbReference type="EMBL" id="MVB09760.1"/>
    </source>
</evidence>
<sequence length="150" mass="17042">MTGMEELLACVDQKEVLLTRIFNLARQIEVVCCEPEHPAPTALIQQRQVFLERLKKCADRVSFLIGRMPAPDQERVSGVLSGRVSKQECSEQEQLLRDRETRCRSLLRGALASDAESARQMKKERDRLQKLVNDSRGKGRETSPFSNVTV</sequence>
<dbReference type="RefSeq" id="WP_066642872.1">
    <property type="nucleotide sequence ID" value="NZ_CP060286.1"/>
</dbReference>
<dbReference type="OrthoDB" id="1935309at2"/>